<keyword evidence="3 6" id="KW-0812">Transmembrane</keyword>
<accession>A0ABR7CMT0</accession>
<evidence type="ECO:0000256" key="4">
    <source>
        <dbReference type="ARBA" id="ARBA00022989"/>
    </source>
</evidence>
<dbReference type="InterPro" id="IPR050250">
    <property type="entry name" value="Macrolide_Exporter_MacB"/>
</dbReference>
<evidence type="ECO:0000259" key="7">
    <source>
        <dbReference type="Pfam" id="PF02687"/>
    </source>
</evidence>
<feature type="domain" description="ABC3 transporter permease C-terminal" evidence="7">
    <location>
        <begin position="291"/>
        <end position="413"/>
    </location>
</feature>
<dbReference type="Proteomes" id="UP000636891">
    <property type="component" value="Unassembled WGS sequence"/>
</dbReference>
<dbReference type="InterPro" id="IPR025857">
    <property type="entry name" value="MacB_PCD"/>
</dbReference>
<evidence type="ECO:0000256" key="5">
    <source>
        <dbReference type="ARBA" id="ARBA00023136"/>
    </source>
</evidence>
<evidence type="ECO:0000256" key="3">
    <source>
        <dbReference type="ARBA" id="ARBA00022692"/>
    </source>
</evidence>
<dbReference type="EMBL" id="JACOOK010000003">
    <property type="protein sequence ID" value="MBC5616973.1"/>
    <property type="molecule type" value="Genomic_DNA"/>
</dbReference>
<proteinExistence type="predicted"/>
<protein>
    <submittedName>
        <fullName evidence="9">ABC transporter permease</fullName>
    </submittedName>
</protein>
<keyword evidence="2" id="KW-1003">Cell membrane</keyword>
<evidence type="ECO:0000259" key="8">
    <source>
        <dbReference type="Pfam" id="PF12704"/>
    </source>
</evidence>
<dbReference type="PANTHER" id="PTHR30572">
    <property type="entry name" value="MEMBRANE COMPONENT OF TRANSPORTER-RELATED"/>
    <property type="match status" value="1"/>
</dbReference>
<keyword evidence="10" id="KW-1185">Reference proteome</keyword>
<evidence type="ECO:0000313" key="10">
    <source>
        <dbReference type="Proteomes" id="UP000636891"/>
    </source>
</evidence>
<keyword evidence="4 6" id="KW-1133">Transmembrane helix</keyword>
<feature type="transmembrane region" description="Helical" evidence="6">
    <location>
        <begin position="290"/>
        <end position="310"/>
    </location>
</feature>
<evidence type="ECO:0000313" key="9">
    <source>
        <dbReference type="EMBL" id="MBC5616973.1"/>
    </source>
</evidence>
<organism evidence="9 10">
    <name type="scientific">Alistipes hominis</name>
    <dbReference type="NCBI Taxonomy" id="2763015"/>
    <lineage>
        <taxon>Bacteria</taxon>
        <taxon>Pseudomonadati</taxon>
        <taxon>Bacteroidota</taxon>
        <taxon>Bacteroidia</taxon>
        <taxon>Bacteroidales</taxon>
        <taxon>Rikenellaceae</taxon>
        <taxon>Alistipes</taxon>
    </lineage>
</organism>
<name>A0ABR7CMT0_9BACT</name>
<evidence type="ECO:0000256" key="6">
    <source>
        <dbReference type="SAM" id="Phobius"/>
    </source>
</evidence>
<dbReference type="PANTHER" id="PTHR30572:SF18">
    <property type="entry name" value="ABC-TYPE MACROLIDE FAMILY EXPORT SYSTEM PERMEASE COMPONENT 2"/>
    <property type="match status" value="1"/>
</dbReference>
<evidence type="ECO:0000256" key="1">
    <source>
        <dbReference type="ARBA" id="ARBA00004651"/>
    </source>
</evidence>
<reference evidence="9 10" key="1">
    <citation type="submission" date="2020-08" db="EMBL/GenBank/DDBJ databases">
        <title>Genome public.</title>
        <authorList>
            <person name="Liu C."/>
            <person name="Sun Q."/>
        </authorList>
    </citation>
    <scope>NUCLEOTIDE SEQUENCE [LARGE SCALE GENOMIC DNA]</scope>
    <source>
        <strain evidence="9 10">New-7</strain>
    </source>
</reference>
<comment type="caution">
    <text evidence="9">The sequence shown here is derived from an EMBL/GenBank/DDBJ whole genome shotgun (WGS) entry which is preliminary data.</text>
</comment>
<evidence type="ECO:0000256" key="2">
    <source>
        <dbReference type="ARBA" id="ARBA00022475"/>
    </source>
</evidence>
<feature type="domain" description="MacB-like periplasmic core" evidence="8">
    <location>
        <begin position="20"/>
        <end position="240"/>
    </location>
</feature>
<keyword evidence="5 6" id="KW-0472">Membrane</keyword>
<feature type="transmembrane region" description="Helical" evidence="6">
    <location>
        <begin position="379"/>
        <end position="401"/>
    </location>
</feature>
<feature type="transmembrane region" description="Helical" evidence="6">
    <location>
        <begin position="21"/>
        <end position="41"/>
    </location>
</feature>
<dbReference type="Pfam" id="PF12704">
    <property type="entry name" value="MacB_PCD"/>
    <property type="match status" value="1"/>
</dbReference>
<dbReference type="RefSeq" id="WP_101572784.1">
    <property type="nucleotide sequence ID" value="NZ_JACOOK010000003.1"/>
</dbReference>
<dbReference type="InterPro" id="IPR003838">
    <property type="entry name" value="ABC3_permease_C"/>
</dbReference>
<feature type="transmembrane region" description="Helical" evidence="6">
    <location>
        <begin position="331"/>
        <end position="359"/>
    </location>
</feature>
<sequence length="423" mass="47226">MYKTYFRQAVGMLKQNPFISVISILGTALAIMMIMTMIVTFQIKNASVAPEAFRDRTLYLVSFAVRDTSGGNKSYQSYGGLPYDALKNYIVPAMKTPELVVATVNNVAVVKREGAKDALYQSVRGTDADYWKLYTHTFTAGKPYAREDFESGIRTAVLSETMAKMLFKGEDPIGKNIEIDFNSYRVTGIVRNVSPLFQEAYSEVWIPYTASPGYERSYYDVMLLARNTADFPKIREEVNEAKRKLDFEKSPKFVDFAGPRDHRALATVSARGTTSEQISDYARKTRRRTVFLFAVMLLVPALNLSGFSLSRIRKRMAEIGIRKAFGAKRHVILIQVLYENLITTLIGGIIGLGLSYGIVFGMRKWLLGIPADGSLPLNALVSGTTFLAIFVVCLVLNLISAGAPAYRASRMNIVDSLHQNNRK</sequence>
<comment type="subcellular location">
    <subcellularLocation>
        <location evidence="1">Cell membrane</location>
        <topology evidence="1">Multi-pass membrane protein</topology>
    </subcellularLocation>
</comment>
<dbReference type="Pfam" id="PF02687">
    <property type="entry name" value="FtsX"/>
    <property type="match status" value="1"/>
</dbReference>
<gene>
    <name evidence="9" type="ORF">H8S08_08085</name>
</gene>